<dbReference type="CDD" id="cd20346">
    <property type="entry name" value="BRcat_RBR_ANKIB1"/>
    <property type="match status" value="1"/>
</dbReference>
<keyword evidence="3" id="KW-0808">Transferase</keyword>
<organism evidence="13 14">
    <name type="scientific">Rhizopus oryzae</name>
    <name type="common">Mucormycosis agent</name>
    <name type="synonym">Rhizopus arrhizus var. delemar</name>
    <dbReference type="NCBI Taxonomy" id="64495"/>
    <lineage>
        <taxon>Eukaryota</taxon>
        <taxon>Fungi</taxon>
        <taxon>Fungi incertae sedis</taxon>
        <taxon>Mucoromycota</taxon>
        <taxon>Mucoromycotina</taxon>
        <taxon>Mucoromycetes</taxon>
        <taxon>Mucorales</taxon>
        <taxon>Mucorineae</taxon>
        <taxon>Rhizopodaceae</taxon>
        <taxon>Rhizopus</taxon>
    </lineage>
</organism>
<feature type="domain" description="RING-type" evidence="12">
    <location>
        <begin position="448"/>
        <end position="661"/>
    </location>
</feature>
<evidence type="ECO:0000259" key="12">
    <source>
        <dbReference type="PROSITE" id="PS51873"/>
    </source>
</evidence>
<accession>A0A9P6XFZ1</accession>
<feature type="region of interest" description="Disordered" evidence="10">
    <location>
        <begin position="286"/>
        <end position="340"/>
    </location>
</feature>
<comment type="catalytic activity">
    <reaction evidence="1">
        <text>[E2 ubiquitin-conjugating enzyme]-S-ubiquitinyl-L-cysteine + [acceptor protein]-L-lysine = [E2 ubiquitin-conjugating enzyme]-L-cysteine + [acceptor protein]-N(6)-ubiquitinyl-L-lysine.</text>
        <dbReference type="EC" id="2.3.2.31"/>
    </reaction>
</comment>
<dbReference type="SUPFAM" id="SSF57850">
    <property type="entry name" value="RING/U-box"/>
    <property type="match status" value="3"/>
</dbReference>
<keyword evidence="5" id="KW-0677">Repeat</keyword>
<dbReference type="GO" id="GO:0030479">
    <property type="term" value="C:actin cortical patch"/>
    <property type="evidence" value="ECO:0007669"/>
    <property type="project" value="TreeGrafter"/>
</dbReference>
<feature type="domain" description="RING-type" evidence="11">
    <location>
        <begin position="452"/>
        <end position="497"/>
    </location>
</feature>
<dbReference type="PROSITE" id="PS00518">
    <property type="entry name" value="ZF_RING_1"/>
    <property type="match status" value="1"/>
</dbReference>
<dbReference type="OrthoDB" id="185373at2759"/>
<dbReference type="EMBL" id="JAANQT010000233">
    <property type="protein sequence ID" value="KAG1312958.1"/>
    <property type="molecule type" value="Genomic_DNA"/>
</dbReference>
<evidence type="ECO:0000256" key="1">
    <source>
        <dbReference type="ARBA" id="ARBA00001798"/>
    </source>
</evidence>
<dbReference type="InterPro" id="IPR048962">
    <property type="entry name" value="ARIH1-like_UBL"/>
</dbReference>
<keyword evidence="4" id="KW-0479">Metal-binding</keyword>
<evidence type="ECO:0000313" key="14">
    <source>
        <dbReference type="Proteomes" id="UP000716291"/>
    </source>
</evidence>
<dbReference type="FunFam" id="1.20.120.1750:FF:000007">
    <property type="entry name" value="RBR-type E3 ubiquitin transferase"/>
    <property type="match status" value="1"/>
</dbReference>
<evidence type="ECO:0000256" key="8">
    <source>
        <dbReference type="ARBA" id="ARBA00022833"/>
    </source>
</evidence>
<dbReference type="InterPro" id="IPR013083">
    <property type="entry name" value="Znf_RING/FYVE/PHD"/>
</dbReference>
<evidence type="ECO:0000256" key="10">
    <source>
        <dbReference type="SAM" id="MobiDB-lite"/>
    </source>
</evidence>
<dbReference type="InterPro" id="IPR007461">
    <property type="entry name" value="Ysc84_actin-binding"/>
</dbReference>
<keyword evidence="8" id="KW-0862">Zinc</keyword>
<dbReference type="GO" id="GO:0051666">
    <property type="term" value="P:actin cortical patch localization"/>
    <property type="evidence" value="ECO:0007669"/>
    <property type="project" value="TreeGrafter"/>
</dbReference>
<dbReference type="InterPro" id="IPR045840">
    <property type="entry name" value="Ariadne"/>
</dbReference>
<dbReference type="Proteomes" id="UP000716291">
    <property type="component" value="Unassembled WGS sequence"/>
</dbReference>
<dbReference type="InterPro" id="IPR011990">
    <property type="entry name" value="TPR-like_helical_dom_sf"/>
</dbReference>
<dbReference type="PANTHER" id="PTHR15629:SF2">
    <property type="entry name" value="SH3 DOMAIN-CONTAINING YSC84-LIKE PROTEIN 1"/>
    <property type="match status" value="1"/>
</dbReference>
<dbReference type="GO" id="GO:0051015">
    <property type="term" value="F:actin filament binding"/>
    <property type="evidence" value="ECO:0007669"/>
    <property type="project" value="TreeGrafter"/>
</dbReference>
<proteinExistence type="predicted"/>
<protein>
    <recommendedName>
        <fullName evidence="2">RBR-type E3 ubiquitin transferase</fullName>
        <ecNumber evidence="2">2.3.2.31</ecNumber>
    </recommendedName>
</protein>
<dbReference type="EC" id="2.3.2.31" evidence="2"/>
<evidence type="ECO:0000256" key="6">
    <source>
        <dbReference type="ARBA" id="ARBA00022771"/>
    </source>
</evidence>
<dbReference type="InterPro" id="IPR002867">
    <property type="entry name" value="IBR_dom"/>
</dbReference>
<dbReference type="PROSITE" id="PS50089">
    <property type="entry name" value="ZF_RING_2"/>
    <property type="match status" value="1"/>
</dbReference>
<dbReference type="InterPro" id="IPR001841">
    <property type="entry name" value="Znf_RING"/>
</dbReference>
<evidence type="ECO:0000313" key="13">
    <source>
        <dbReference type="EMBL" id="KAG1312958.1"/>
    </source>
</evidence>
<name>A0A9P6XFZ1_RHIOR</name>
<dbReference type="PANTHER" id="PTHR15629">
    <property type="entry name" value="SH3YL1 PROTEIN"/>
    <property type="match status" value="1"/>
</dbReference>
<dbReference type="InterPro" id="IPR017907">
    <property type="entry name" value="Znf_RING_CS"/>
</dbReference>
<keyword evidence="7" id="KW-0833">Ubl conjugation pathway</keyword>
<dbReference type="PROSITE" id="PS51873">
    <property type="entry name" value="TRIAD"/>
    <property type="match status" value="1"/>
</dbReference>
<evidence type="ECO:0000256" key="2">
    <source>
        <dbReference type="ARBA" id="ARBA00012251"/>
    </source>
</evidence>
<dbReference type="GO" id="GO:0051017">
    <property type="term" value="P:actin filament bundle assembly"/>
    <property type="evidence" value="ECO:0007669"/>
    <property type="project" value="TreeGrafter"/>
</dbReference>
<dbReference type="Pfam" id="PF19422">
    <property type="entry name" value="Ariadne"/>
    <property type="match status" value="1"/>
</dbReference>
<evidence type="ECO:0000256" key="9">
    <source>
        <dbReference type="PROSITE-ProRule" id="PRU00175"/>
    </source>
</evidence>
<dbReference type="SMART" id="SM00184">
    <property type="entry name" value="RING"/>
    <property type="match status" value="3"/>
</dbReference>
<dbReference type="Pfam" id="PF04366">
    <property type="entry name" value="Ysc84"/>
    <property type="match status" value="1"/>
</dbReference>
<evidence type="ECO:0000256" key="5">
    <source>
        <dbReference type="ARBA" id="ARBA00022737"/>
    </source>
</evidence>
<comment type="caution">
    <text evidence="13">The sequence shown here is derived from an EMBL/GenBank/DDBJ whole genome shotgun (WGS) entry which is preliminary data.</text>
</comment>
<sequence>MHINSPLPSSLSSECRKAARILNSFQDGGNGLDSFIPPNILANAKGLAIFTVLKAGFLFSGRAGSGLVVARLPDGTWSAPSAIMTGGMGFGGQVGAELTDFIMVLNNHAAVKTFMDHGSITLGGNISVAAGPVGRNAEASGTASYRNVAAVYSYSKTRGLFAGVSLEGSVIIERFDANKKMYGHKVKARDLLNGTIPPPTAAEPLYGALSTKFNPLPDARFGFMDRDSPRYSNQYSSGYSSPYPSGYSSPYSSGYIEPYNSGYSEPYSSRDVIQSDSPINRSLSRGAVHQMAKTGHHPSAPTMSSLRDLVPVSDSSRDLVPVTNNSSSEPRYEDNSEFGNSMSGKENLEGYEHEEDLFAEKQQKKAYEVDYQVLNSDNLKTKQDTEISQVSMILGLSMEDSATLLRYFRWNKEKLFEQYMDSSEKVLQQAGVSSATTNRSFKLAAALDNFVCDICCDDSGEMDTVCISCEHRFCKNCYTQYLYQKIREGESRRIQCPESECTLIVDEKTVELLVDKATFAKYRELLNRTFVDDNDFLKWCPAPDCEYAVECNIPSTSLTSVVPTVECNCSHRFCFGCTLNDHQPCICALVNKWLKKCEDDSETANWISANTKECPKCHSTIEKNGGCNHMTCRKCKYEFCWVCMGPWSEHGTSWYTCNRFDEKSSAEARDSQTQSRISLERYLHYYNRYANHEHSAKLDQELYRKTEKKMEEMQQTSDLSWIEVQFLKKAVDVTVQCRTTLKWTYAFAFYLAKTNQTELFEDNQRDLEMATEQLSELLEKPLDPDPEKIAKLRQAVLDKTVYVKLRREILLEDTAKGRAVARARGIQPRPFICLVNKNLPSTLVHVTRAFTTQIPQQLEPDLIEISPKKPLKSAVPSQKELVSIMEQCKSTGDVREAIKTVQNAERFGLATVEIYQQLFDLLRTAPFDSEYYAVVAHWFYSDESSVSIPILNNLSIWTNVLRVAFHFGDTHRKEDLRALLERFSERFDIDKLDQESWQLLIRGWGILGDEERLLACVENVENKVKDKGTFYENALIAFATAGCDEKAKQVLLFLKKENLLSPNVLDRLTRTYAFNGDLELTTHYKNMKDELYPENDDKTMLLIAHKAALGKLVNGLTKKRGPRGLSLQPKELNEVNDLHASWEALTRNMFKNNQLTDVTDCNVILGYLTLANRISPQDYPMEKAEDLFNNYMPEHGIKPNETSHHIMMQGYAKSQQYSSKDGRNVRLDKALEIVAKAQEDGIKMLNHRTFHALFRACLPHRDGHYYFDNFKLNSLLPSDAYRSFKLDPRVFDIEKIMLEAHLPHDRFTFSTLLTCLAAGKQFKAFNSRWNSFKIHGLFADVALYRHVFALSSLDSEQSKHALNSIKPDMERDIIKRRMDFELYCAMLDCCVTAQLPQEAKEIMKNLKIHLKLADDKRRQGKKVERWPNPDDPRVYSALLRTSTSIRGLNPNPTIRAMKERGIEYNQDLWEILLSKYAIDNDHKNLRRLFNKYTMFRFERAGHIPIPVRETSPTIPFPSAPYNRLDVQFINVYLSTLIDSQDISLLFDVLRTWTEQTSELNISRTTLAGVVKLAKQEGALQDLKWLSTELLPKVPRPNKQLKRLEQHVNHFIQK</sequence>
<evidence type="ECO:0000256" key="7">
    <source>
        <dbReference type="ARBA" id="ARBA00022786"/>
    </source>
</evidence>
<dbReference type="SMART" id="SM00647">
    <property type="entry name" value="IBR"/>
    <property type="match status" value="2"/>
</dbReference>
<dbReference type="InterPro" id="IPR051702">
    <property type="entry name" value="SH3_domain_YSC84-like"/>
</dbReference>
<keyword evidence="14" id="KW-1185">Reference proteome</keyword>
<evidence type="ECO:0000259" key="11">
    <source>
        <dbReference type="PROSITE" id="PS50089"/>
    </source>
</evidence>
<dbReference type="Gene3D" id="1.25.40.10">
    <property type="entry name" value="Tetratricopeptide repeat domain"/>
    <property type="match status" value="1"/>
</dbReference>
<reference evidence="13" key="1">
    <citation type="journal article" date="2020" name="Microb. Genom.">
        <title>Genetic diversity of clinical and environmental Mucorales isolates obtained from an investigation of mucormycosis cases among solid organ transplant recipients.</title>
        <authorList>
            <person name="Nguyen M.H."/>
            <person name="Kaul D."/>
            <person name="Muto C."/>
            <person name="Cheng S.J."/>
            <person name="Richter R.A."/>
            <person name="Bruno V.M."/>
            <person name="Liu G."/>
            <person name="Beyhan S."/>
            <person name="Sundermann A.J."/>
            <person name="Mounaud S."/>
            <person name="Pasculle A.W."/>
            <person name="Nierman W.C."/>
            <person name="Driscoll E."/>
            <person name="Cumbie R."/>
            <person name="Clancy C.J."/>
            <person name="Dupont C.L."/>
        </authorList>
    </citation>
    <scope>NUCLEOTIDE SEQUENCE</scope>
    <source>
        <strain evidence="13">GL11</strain>
    </source>
</reference>
<dbReference type="InterPro" id="IPR033643">
    <property type="entry name" value="SYLF_SH3YL1-like"/>
</dbReference>
<dbReference type="GO" id="GO:0008270">
    <property type="term" value="F:zinc ion binding"/>
    <property type="evidence" value="ECO:0007669"/>
    <property type="project" value="UniProtKB-KW"/>
</dbReference>
<dbReference type="CDD" id="cd11525">
    <property type="entry name" value="SYLF_SH3YL1_like"/>
    <property type="match status" value="1"/>
</dbReference>
<gene>
    <name evidence="13" type="ORF">G6F64_002618</name>
</gene>
<dbReference type="Gene3D" id="1.20.120.1750">
    <property type="match status" value="1"/>
</dbReference>
<dbReference type="CDD" id="cd16625">
    <property type="entry name" value="RING-HC_RBR_HEL2-like"/>
    <property type="match status" value="1"/>
</dbReference>
<dbReference type="GO" id="GO:0061630">
    <property type="term" value="F:ubiquitin protein ligase activity"/>
    <property type="evidence" value="ECO:0007669"/>
    <property type="project" value="UniProtKB-EC"/>
</dbReference>
<dbReference type="Pfam" id="PF22191">
    <property type="entry name" value="IBR_1"/>
    <property type="match status" value="1"/>
</dbReference>
<dbReference type="CDD" id="cd20356">
    <property type="entry name" value="Rcat_RBR_HHARI-like"/>
    <property type="match status" value="1"/>
</dbReference>
<evidence type="ECO:0000256" key="3">
    <source>
        <dbReference type="ARBA" id="ARBA00022679"/>
    </source>
</evidence>
<dbReference type="GO" id="GO:0035091">
    <property type="term" value="F:phosphatidylinositol binding"/>
    <property type="evidence" value="ECO:0007669"/>
    <property type="project" value="TreeGrafter"/>
</dbReference>
<keyword evidence="6 9" id="KW-0863">Zinc-finger</keyword>
<evidence type="ECO:0000256" key="4">
    <source>
        <dbReference type="ARBA" id="ARBA00022723"/>
    </source>
</evidence>
<dbReference type="Gene3D" id="3.30.40.10">
    <property type="entry name" value="Zinc/RING finger domain, C3HC4 (zinc finger)"/>
    <property type="match status" value="1"/>
</dbReference>
<dbReference type="Pfam" id="PF21235">
    <property type="entry name" value="UBA_ARI1"/>
    <property type="match status" value="1"/>
</dbReference>
<dbReference type="InterPro" id="IPR044066">
    <property type="entry name" value="TRIAD_supradom"/>
</dbReference>
<dbReference type="Pfam" id="PF01485">
    <property type="entry name" value="IBR"/>
    <property type="match status" value="1"/>
</dbReference>
<dbReference type="FunFam" id="3.30.40.10:FF:000019">
    <property type="entry name" value="RBR-type E3 ubiquitin transferase"/>
    <property type="match status" value="1"/>
</dbReference>